<feature type="transmembrane region" description="Helical" evidence="1">
    <location>
        <begin position="107"/>
        <end position="135"/>
    </location>
</feature>
<evidence type="ECO:0000256" key="1">
    <source>
        <dbReference type="SAM" id="Phobius"/>
    </source>
</evidence>
<dbReference type="Proteomes" id="UP001409585">
    <property type="component" value="Unassembled WGS sequence"/>
</dbReference>
<proteinExistence type="predicted"/>
<accession>A0AAV3TYL5</accession>
<evidence type="ECO:0000313" key="3">
    <source>
        <dbReference type="Proteomes" id="UP001409585"/>
    </source>
</evidence>
<dbReference type="AlphaFoldDB" id="A0AAV3TYL5"/>
<evidence type="ECO:0000313" key="2">
    <source>
        <dbReference type="EMBL" id="GAA4934597.1"/>
    </source>
</evidence>
<dbReference type="EMBL" id="BAABLX010000007">
    <property type="protein sequence ID" value="GAA4934597.1"/>
    <property type="molecule type" value="Genomic_DNA"/>
</dbReference>
<protein>
    <submittedName>
        <fullName evidence="2">DUF802 domain-containing protein</fullName>
    </submittedName>
</protein>
<keyword evidence="1" id="KW-0472">Membrane</keyword>
<comment type="caution">
    <text evidence="2">The sequence shown here is derived from an EMBL/GenBank/DDBJ whole genome shotgun (WGS) entry which is preliminary data.</text>
</comment>
<organism evidence="2 3">
    <name type="scientific">Halioxenophilus aromaticivorans</name>
    <dbReference type="NCBI Taxonomy" id="1306992"/>
    <lineage>
        <taxon>Bacteria</taxon>
        <taxon>Pseudomonadati</taxon>
        <taxon>Pseudomonadota</taxon>
        <taxon>Gammaproteobacteria</taxon>
        <taxon>Alteromonadales</taxon>
        <taxon>Alteromonadaceae</taxon>
        <taxon>Halioxenophilus</taxon>
    </lineage>
</organism>
<sequence length="976" mass="109622">MTKSLSWLSFIIGAVIVVWMGTAFMGTNLLALIITCAIAGVYVLGFSELIRYQKESYSLHRALDQETSPVQDLPTWLGAIAPALQLPVQQRITQDRSAIPTPIMTPYLIGLLVLLGLIGTFIGMVGTLKGAVIALESNTELEAIRSGLAAPMKGLGMAFGTSVAGVSASAALGLISTLSRRDRLHAWRKLEAVIPSTFAAVSINSERQRTYAALQQQADHWPNLVEQLSQLANNIETLGKNVCDTLTQQQKEALADTASSVTDMTSKLQTTLQHELETTTQQMSALVEPVVERVLSQGQNQIAAAHEQWQQTNREHLATQMAALRDNSADLQNQWRSGIEEQHVLQRALIEAQKSWAERIQQDIGNGVEQSQRAIGEHLQQWLQQQQDDEQQRREHINATNQQWLADIAEGQKQYHALLQQQKIWATSLQEEISEQFSQSQTEFGQTLRHWLEQQQQDEQARREHVNASNQQWLADIAANQSQYKALLAQQNHWAETLQQEFASSIEQTKTEISATLGQWLALQEANELKRQQTISDTNQQVFDEILGQQKQQGQWQQTLQQAQQELQHQLRNQFDQSVVDAQKIIGETLQTWLQEQKLHEQERRQLLEDNTLQVYEEILVQQEGHNQLLKKQGEWAQELQQHVRNNLIQTQNELGQTLKAWLQQQSDADQARLDAIGAGNQTQFNDLIARHQQHADDLNLRQQTLADSIASVVSGGEALLDERRSQESQWYEQQQKQAESFIAAAKSELGQLQQAEQQRNQAAIAGFEQLQASMSEQLERLTEALQTPMSELMQTAAESPKAAAEVLSQLRQEMTSALERDNQMLQERQSIMEQLDQLATSLASATTEQRDAIMSMTEASSTMLAEVSERFSAKIDTDIDKLATGIDQVAASSIDMATLAETFGQAVQDYQSANSQLLEHFGSLEAQIAAMNDRSDEQMGYYVAQAREIIDHSLSSQQEMIEQLRRLGRETVNAG</sequence>
<feature type="transmembrane region" description="Helical" evidence="1">
    <location>
        <begin position="7"/>
        <end position="24"/>
    </location>
</feature>
<reference evidence="3" key="1">
    <citation type="journal article" date="2019" name="Int. J. Syst. Evol. Microbiol.">
        <title>The Global Catalogue of Microorganisms (GCM) 10K type strain sequencing project: providing services to taxonomists for standard genome sequencing and annotation.</title>
        <authorList>
            <consortium name="The Broad Institute Genomics Platform"/>
            <consortium name="The Broad Institute Genome Sequencing Center for Infectious Disease"/>
            <person name="Wu L."/>
            <person name="Ma J."/>
        </authorList>
    </citation>
    <scope>NUCLEOTIDE SEQUENCE [LARGE SCALE GENOMIC DNA]</scope>
    <source>
        <strain evidence="3">JCM 19134</strain>
    </source>
</reference>
<name>A0AAV3TYL5_9ALTE</name>
<feature type="transmembrane region" description="Helical" evidence="1">
    <location>
        <begin position="30"/>
        <end position="50"/>
    </location>
</feature>
<keyword evidence="3" id="KW-1185">Reference proteome</keyword>
<dbReference type="RefSeq" id="WP_345417843.1">
    <property type="nucleotide sequence ID" value="NZ_AP031496.1"/>
</dbReference>
<keyword evidence="1" id="KW-0812">Transmembrane</keyword>
<keyword evidence="1" id="KW-1133">Transmembrane helix</keyword>
<gene>
    <name evidence="2" type="ORF">GCM10025791_09430</name>
</gene>